<feature type="signal peptide" evidence="2">
    <location>
        <begin position="1"/>
        <end position="17"/>
    </location>
</feature>
<feature type="region of interest" description="Disordered" evidence="1">
    <location>
        <begin position="36"/>
        <end position="141"/>
    </location>
</feature>
<dbReference type="AlphaFoldDB" id="A0AAD9Q722"/>
<keyword evidence="4" id="KW-1185">Reference proteome</keyword>
<reference evidence="3" key="1">
    <citation type="journal article" date="2023" name="G3 (Bethesda)">
        <title>Whole genome assembly and annotation of the endangered Caribbean coral Acropora cervicornis.</title>
        <authorList>
            <person name="Selwyn J.D."/>
            <person name="Vollmer S.V."/>
        </authorList>
    </citation>
    <scope>NUCLEOTIDE SEQUENCE</scope>
    <source>
        <strain evidence="3">K2</strain>
    </source>
</reference>
<evidence type="ECO:0000256" key="2">
    <source>
        <dbReference type="SAM" id="SignalP"/>
    </source>
</evidence>
<organism evidence="3 4">
    <name type="scientific">Acropora cervicornis</name>
    <name type="common">Staghorn coral</name>
    <dbReference type="NCBI Taxonomy" id="6130"/>
    <lineage>
        <taxon>Eukaryota</taxon>
        <taxon>Metazoa</taxon>
        <taxon>Cnidaria</taxon>
        <taxon>Anthozoa</taxon>
        <taxon>Hexacorallia</taxon>
        <taxon>Scleractinia</taxon>
        <taxon>Astrocoeniina</taxon>
        <taxon>Acroporidae</taxon>
        <taxon>Acropora</taxon>
    </lineage>
</organism>
<keyword evidence="2" id="KW-0732">Signal</keyword>
<accession>A0AAD9Q722</accession>
<evidence type="ECO:0000313" key="3">
    <source>
        <dbReference type="EMBL" id="KAK2555561.1"/>
    </source>
</evidence>
<reference evidence="3" key="2">
    <citation type="journal article" date="2023" name="Science">
        <title>Genomic signatures of disease resistance in endangered staghorn corals.</title>
        <authorList>
            <person name="Vollmer S.V."/>
            <person name="Selwyn J.D."/>
            <person name="Despard B.A."/>
            <person name="Roesel C.L."/>
        </authorList>
    </citation>
    <scope>NUCLEOTIDE SEQUENCE</scope>
    <source>
        <strain evidence="3">K2</strain>
    </source>
</reference>
<evidence type="ECO:0000256" key="1">
    <source>
        <dbReference type="SAM" id="MobiDB-lite"/>
    </source>
</evidence>
<dbReference type="Proteomes" id="UP001249851">
    <property type="component" value="Unassembled WGS sequence"/>
</dbReference>
<feature type="compositionally biased region" description="Basic and acidic residues" evidence="1">
    <location>
        <begin position="128"/>
        <end position="141"/>
    </location>
</feature>
<proteinExistence type="predicted"/>
<name>A0AAD9Q722_ACRCE</name>
<feature type="compositionally biased region" description="Acidic residues" evidence="1">
    <location>
        <begin position="56"/>
        <end position="87"/>
    </location>
</feature>
<feature type="chain" id="PRO_5042117014" evidence="2">
    <location>
        <begin position="18"/>
        <end position="141"/>
    </location>
</feature>
<sequence length="141" mass="15631">MKVFILTLLVFNTMCFALGDEEKNFIRLDEGNEQPAMKADVEANDFVEDANQNDMTELEDEEEAQEDEESDDEPEDPEGFKDDDVDLDASKNQTSAQEKKPVLEPTILPPTDESAGSGNAADEAVNDEDLKSTLEDKLGLK</sequence>
<gene>
    <name evidence="3" type="ORF">P5673_022909</name>
</gene>
<comment type="caution">
    <text evidence="3">The sequence shown here is derived from an EMBL/GenBank/DDBJ whole genome shotgun (WGS) entry which is preliminary data.</text>
</comment>
<evidence type="ECO:0000313" key="4">
    <source>
        <dbReference type="Proteomes" id="UP001249851"/>
    </source>
</evidence>
<protein>
    <submittedName>
        <fullName evidence="3">Uncharacterized protein</fullName>
    </submittedName>
</protein>
<dbReference type="EMBL" id="JARQWQ010000062">
    <property type="protein sequence ID" value="KAK2555561.1"/>
    <property type="molecule type" value="Genomic_DNA"/>
</dbReference>